<keyword evidence="1 7" id="KW-0436">Ligase</keyword>
<feature type="domain" description="Mur ligase C-terminal" evidence="5">
    <location>
        <begin position="408"/>
        <end position="530"/>
    </location>
</feature>
<dbReference type="GO" id="GO:0016881">
    <property type="term" value="F:acid-amino acid ligase activity"/>
    <property type="evidence" value="ECO:0007669"/>
    <property type="project" value="InterPro"/>
</dbReference>
<keyword evidence="4" id="KW-0812">Transmembrane</keyword>
<dbReference type="Proteomes" id="UP000199208">
    <property type="component" value="Unassembled WGS sequence"/>
</dbReference>
<dbReference type="PANTHER" id="PTHR43024">
    <property type="entry name" value="UDP-N-ACETYLMURAMOYL-TRIPEPTIDE--D-ALANYL-D-ALANINE LIGASE"/>
    <property type="match status" value="1"/>
</dbReference>
<dbReference type="InterPro" id="IPR013221">
    <property type="entry name" value="Mur_ligase_cen"/>
</dbReference>
<keyword evidence="8" id="KW-1185">Reference proteome</keyword>
<dbReference type="RefSeq" id="WP_092593556.1">
    <property type="nucleotide sequence ID" value="NZ_FMWL01000035.1"/>
</dbReference>
<evidence type="ECO:0000256" key="2">
    <source>
        <dbReference type="ARBA" id="ARBA00022741"/>
    </source>
</evidence>
<evidence type="ECO:0000256" key="3">
    <source>
        <dbReference type="ARBA" id="ARBA00022840"/>
    </source>
</evidence>
<dbReference type="InterPro" id="IPR051046">
    <property type="entry name" value="MurCDEF_CellWall_CoF430Synth"/>
</dbReference>
<keyword evidence="4" id="KW-1133">Transmembrane helix</keyword>
<feature type="transmembrane region" description="Helical" evidence="4">
    <location>
        <begin position="6"/>
        <end position="23"/>
    </location>
</feature>
<feature type="transmembrane region" description="Helical" evidence="4">
    <location>
        <begin position="81"/>
        <end position="100"/>
    </location>
</feature>
<proteinExistence type="predicted"/>
<organism evidence="7 8">
    <name type="scientific">Acidaminobacter hydrogenoformans DSM 2784</name>
    <dbReference type="NCBI Taxonomy" id="1120920"/>
    <lineage>
        <taxon>Bacteria</taxon>
        <taxon>Bacillati</taxon>
        <taxon>Bacillota</taxon>
        <taxon>Clostridia</taxon>
        <taxon>Peptostreptococcales</taxon>
        <taxon>Acidaminobacteraceae</taxon>
        <taxon>Acidaminobacter</taxon>
    </lineage>
</organism>
<evidence type="ECO:0000256" key="1">
    <source>
        <dbReference type="ARBA" id="ARBA00022598"/>
    </source>
</evidence>
<name>A0A1G5S7B6_9FIRM</name>
<keyword evidence="3" id="KW-0067">ATP-binding</keyword>
<gene>
    <name evidence="7" type="ORF">SAMN03080599_03377</name>
</gene>
<accession>A0A1G5S7B6</accession>
<dbReference type="Pfam" id="PF02875">
    <property type="entry name" value="Mur_ligase_C"/>
    <property type="match status" value="1"/>
</dbReference>
<dbReference type="SUPFAM" id="SSF53244">
    <property type="entry name" value="MurD-like peptide ligases, peptide-binding domain"/>
    <property type="match status" value="1"/>
</dbReference>
<dbReference type="STRING" id="1120920.SAMN03080599_03377"/>
<dbReference type="PANTHER" id="PTHR43024:SF1">
    <property type="entry name" value="UDP-N-ACETYLMURAMOYL-TRIPEPTIDE--D-ALANYL-D-ALANINE LIGASE"/>
    <property type="match status" value="1"/>
</dbReference>
<feature type="transmembrane region" description="Helical" evidence="4">
    <location>
        <begin position="120"/>
        <end position="138"/>
    </location>
</feature>
<dbReference type="InterPro" id="IPR036565">
    <property type="entry name" value="Mur-like_cat_sf"/>
</dbReference>
<reference evidence="7 8" key="1">
    <citation type="submission" date="2016-10" db="EMBL/GenBank/DDBJ databases">
        <authorList>
            <person name="de Groot N.N."/>
        </authorList>
    </citation>
    <scope>NUCLEOTIDE SEQUENCE [LARGE SCALE GENOMIC DNA]</scope>
    <source>
        <strain evidence="7 8">DSM 2784</strain>
    </source>
</reference>
<feature type="transmembrane region" description="Helical" evidence="4">
    <location>
        <begin position="57"/>
        <end position="75"/>
    </location>
</feature>
<dbReference type="EMBL" id="FMWL01000035">
    <property type="protein sequence ID" value="SCZ82108.1"/>
    <property type="molecule type" value="Genomic_DNA"/>
</dbReference>
<dbReference type="GO" id="GO:0005524">
    <property type="term" value="F:ATP binding"/>
    <property type="evidence" value="ECO:0007669"/>
    <property type="project" value="UniProtKB-KW"/>
</dbReference>
<feature type="transmembrane region" description="Helical" evidence="4">
    <location>
        <begin position="144"/>
        <end position="165"/>
    </location>
</feature>
<dbReference type="OrthoDB" id="9801978at2"/>
<evidence type="ECO:0000259" key="6">
    <source>
        <dbReference type="Pfam" id="PF08245"/>
    </source>
</evidence>
<dbReference type="AlphaFoldDB" id="A0A1G5S7B6"/>
<dbReference type="InterPro" id="IPR036615">
    <property type="entry name" value="Mur_ligase_C_dom_sf"/>
</dbReference>
<protein>
    <submittedName>
        <fullName evidence="7">UDP-N-acetylmuramoyl-tripeptide--D-alanyl-D-alanine ligase</fullName>
    </submittedName>
</protein>
<dbReference type="InterPro" id="IPR004101">
    <property type="entry name" value="Mur_ligase_C"/>
</dbReference>
<dbReference type="Gene3D" id="3.90.190.20">
    <property type="entry name" value="Mur ligase, C-terminal domain"/>
    <property type="match status" value="1"/>
</dbReference>
<dbReference type="Pfam" id="PF08245">
    <property type="entry name" value="Mur_ligase_M"/>
    <property type="match status" value="1"/>
</dbReference>
<dbReference type="Gene3D" id="3.40.1190.10">
    <property type="entry name" value="Mur-like, catalytic domain"/>
    <property type="match status" value="1"/>
</dbReference>
<sequence>MNPLNPYLLISTLLTGAYFVYKVPHDLHMLQQNSYRNDRYLRWLNDDQNRIIQKSDIMYLIGLIPALLPSFFPGLSHGVKLPLFLLGVPFMALSVFMFFIRTTYQPAKKKLVYTTRVKRLFFSAAVLGFAALGLGLWANKALFSLVQMAFLITYSSLFVLMANVVNAPVEGHIRNKFVRSAKDRLAGRPDRVLVGITGSYGKTSVKHILTELTSRRFNVLMTPGSFNTTLGVVRTINEQLNTTHDLFVVEMGAKEIGDIEEICNIVPVDYGIITSIGPQHLETFGSIENVASTKGELFRGVRSGGVIALNLGDPLVAGLPRRSDVRYLTYGAPGADCEVSNVAITGAGTTFTLTANTRQGKLVETFSTQLLGAHNIDNMLGAIAIALDLGVSSKEIQRALKDMKPVQHRLSSYRASGGWLVLDDAFNSNPTGAANALEVLKAMAGGKKLIMTPGMVELGEEQDRLNGLFGEKIAGACDEVILVGPKRTAPIAEGIRRQGFPEERLHIVKNLKEGFEKVQQLAGPEDVLLIENDLPDSYNE</sequence>
<keyword evidence="4" id="KW-0472">Membrane</keyword>
<evidence type="ECO:0000313" key="8">
    <source>
        <dbReference type="Proteomes" id="UP000199208"/>
    </source>
</evidence>
<evidence type="ECO:0000259" key="5">
    <source>
        <dbReference type="Pfam" id="PF02875"/>
    </source>
</evidence>
<evidence type="ECO:0000256" key="4">
    <source>
        <dbReference type="SAM" id="Phobius"/>
    </source>
</evidence>
<dbReference type="SUPFAM" id="SSF53623">
    <property type="entry name" value="MurD-like peptide ligases, catalytic domain"/>
    <property type="match status" value="1"/>
</dbReference>
<feature type="domain" description="Mur ligase central" evidence="6">
    <location>
        <begin position="196"/>
        <end position="386"/>
    </location>
</feature>
<keyword evidence="2" id="KW-0547">Nucleotide-binding</keyword>
<evidence type="ECO:0000313" key="7">
    <source>
        <dbReference type="EMBL" id="SCZ82108.1"/>
    </source>
</evidence>